<dbReference type="RefSeq" id="WP_261614947.1">
    <property type="nucleotide sequence ID" value="NZ_JALIDZ010000002.1"/>
</dbReference>
<name>A0AAW5QU17_9HYPH</name>
<dbReference type="InterPro" id="IPR002347">
    <property type="entry name" value="SDR_fam"/>
</dbReference>
<dbReference type="InterPro" id="IPR020904">
    <property type="entry name" value="Sc_DH/Rdtase_CS"/>
</dbReference>
<protein>
    <submittedName>
        <fullName evidence="3">SDR family oxidoreductase</fullName>
    </submittedName>
</protein>
<organism evidence="3 4">
    <name type="scientific">Microbaculum marinisediminis</name>
    <dbReference type="NCBI Taxonomy" id="2931392"/>
    <lineage>
        <taxon>Bacteria</taxon>
        <taxon>Pseudomonadati</taxon>
        <taxon>Pseudomonadota</taxon>
        <taxon>Alphaproteobacteria</taxon>
        <taxon>Hyphomicrobiales</taxon>
        <taxon>Tepidamorphaceae</taxon>
        <taxon>Microbaculum</taxon>
    </lineage>
</organism>
<comment type="similarity">
    <text evidence="1">Belongs to the short-chain dehydrogenases/reductases (SDR) family.</text>
</comment>
<dbReference type="Pfam" id="PF00106">
    <property type="entry name" value="adh_short"/>
    <property type="match status" value="1"/>
</dbReference>
<evidence type="ECO:0000313" key="3">
    <source>
        <dbReference type="EMBL" id="MCT8971387.1"/>
    </source>
</evidence>
<dbReference type="PANTHER" id="PTHR43669">
    <property type="entry name" value="5-KETO-D-GLUCONATE 5-REDUCTASE"/>
    <property type="match status" value="1"/>
</dbReference>
<dbReference type="Proteomes" id="UP001320898">
    <property type="component" value="Unassembled WGS sequence"/>
</dbReference>
<keyword evidence="2" id="KW-0560">Oxidoreductase</keyword>
<dbReference type="EMBL" id="JALIDZ010000002">
    <property type="protein sequence ID" value="MCT8971387.1"/>
    <property type="molecule type" value="Genomic_DNA"/>
</dbReference>
<evidence type="ECO:0000256" key="2">
    <source>
        <dbReference type="ARBA" id="ARBA00023002"/>
    </source>
</evidence>
<reference evidence="3 4" key="1">
    <citation type="submission" date="2022-04" db="EMBL/GenBank/DDBJ databases">
        <authorList>
            <person name="Ye Y.-Q."/>
            <person name="Du Z.-J."/>
        </authorList>
    </citation>
    <scope>NUCLEOTIDE SEQUENCE [LARGE SCALE GENOMIC DNA]</scope>
    <source>
        <strain evidence="3 4">A6E488</strain>
    </source>
</reference>
<comment type="caution">
    <text evidence="3">The sequence shown here is derived from an EMBL/GenBank/DDBJ whole genome shotgun (WGS) entry which is preliminary data.</text>
</comment>
<evidence type="ECO:0000313" key="4">
    <source>
        <dbReference type="Proteomes" id="UP001320898"/>
    </source>
</evidence>
<evidence type="ECO:0000256" key="1">
    <source>
        <dbReference type="ARBA" id="ARBA00006484"/>
    </source>
</evidence>
<accession>A0AAW5QU17</accession>
<dbReference type="PROSITE" id="PS00061">
    <property type="entry name" value="ADH_SHORT"/>
    <property type="match status" value="1"/>
</dbReference>
<dbReference type="GO" id="GO:0016491">
    <property type="term" value="F:oxidoreductase activity"/>
    <property type="evidence" value="ECO:0007669"/>
    <property type="project" value="UniProtKB-KW"/>
</dbReference>
<dbReference type="PRINTS" id="PR00081">
    <property type="entry name" value="GDHRDH"/>
</dbReference>
<dbReference type="Gene3D" id="3.40.50.720">
    <property type="entry name" value="NAD(P)-binding Rossmann-like Domain"/>
    <property type="match status" value="1"/>
</dbReference>
<dbReference type="CDD" id="cd05233">
    <property type="entry name" value="SDR_c"/>
    <property type="match status" value="1"/>
</dbReference>
<keyword evidence="4" id="KW-1185">Reference proteome</keyword>
<gene>
    <name evidence="3" type="ORF">MUB46_05880</name>
</gene>
<proteinExistence type="inferred from homology"/>
<dbReference type="InterPro" id="IPR036291">
    <property type="entry name" value="NAD(P)-bd_dom_sf"/>
</dbReference>
<dbReference type="AlphaFoldDB" id="A0AAW5QU17"/>
<dbReference type="PANTHER" id="PTHR43669:SF3">
    <property type="entry name" value="ALCOHOL DEHYDROGENASE, PUTATIVE (AFU_ORTHOLOGUE AFUA_3G03445)-RELATED"/>
    <property type="match status" value="1"/>
</dbReference>
<dbReference type="SUPFAM" id="SSF51735">
    <property type="entry name" value="NAD(P)-binding Rossmann-fold domains"/>
    <property type="match status" value="1"/>
</dbReference>
<sequence>MTETMFESLRGKIALVTGASSGIGAALALRLGQLGCRVICSARGRHDLDAVVERITGAGGSALSVPADGTDADQMAALGRVVDREFGGLDLAFLNAGGNVQQASLVDSDVGDWRAALDLNVLPVFLGIQTVVPLMRKRGGGRIIYTGSAMAHYPSRNNASYCAGKAAARIVAKTAALELVDDNITVNEFIPGPVRTRQTQANYDPADPNSPFNNPAEWVKDPEDVTEMLVFLAAYPGKGPNSQVYSLARR</sequence>